<comment type="caution">
    <text evidence="1">The sequence shown here is derived from an EMBL/GenBank/DDBJ whole genome shotgun (WGS) entry which is preliminary data.</text>
</comment>
<name>A0ABV1QI07_9HYPH</name>
<accession>A0ABV1QI07</accession>
<gene>
    <name evidence="1" type="ORF">ABS772_03780</name>
</gene>
<reference evidence="1 2" key="1">
    <citation type="submission" date="2024-06" db="EMBL/GenBank/DDBJ databases">
        <authorList>
            <person name="Campbell A.G."/>
        </authorList>
    </citation>
    <scope>NUCLEOTIDE SEQUENCE [LARGE SCALE GENOMIC DNA]</scope>
    <source>
        <strain evidence="1 2">EM12</strain>
    </source>
</reference>
<dbReference type="EMBL" id="JBELQE010000026">
    <property type="protein sequence ID" value="MER2249030.1"/>
    <property type="molecule type" value="Genomic_DNA"/>
</dbReference>
<evidence type="ECO:0000313" key="2">
    <source>
        <dbReference type="Proteomes" id="UP001480955"/>
    </source>
</evidence>
<protein>
    <submittedName>
        <fullName evidence="1">Uncharacterized protein</fullName>
    </submittedName>
</protein>
<dbReference type="Proteomes" id="UP001480955">
    <property type="component" value="Unassembled WGS sequence"/>
</dbReference>
<sequence>MQAPPAQRANDAAAQPCQPLWVRDLEAQRVVELRPMKLARGGSAGCAEAQQMVREKVSAFIEASGLLMTGGSCDAVVARYHKHVAVNARRLTAT</sequence>
<evidence type="ECO:0000313" key="1">
    <source>
        <dbReference type="EMBL" id="MER2249030.1"/>
    </source>
</evidence>
<keyword evidence="2" id="KW-1185">Reference proteome</keyword>
<proteinExistence type="predicted"/>
<organism evidence="1 2">
    <name type="scientific">Methylorubrum podarium</name>
    <dbReference type="NCBI Taxonomy" id="200476"/>
    <lineage>
        <taxon>Bacteria</taxon>
        <taxon>Pseudomonadati</taxon>
        <taxon>Pseudomonadota</taxon>
        <taxon>Alphaproteobacteria</taxon>
        <taxon>Hyphomicrobiales</taxon>
        <taxon>Methylobacteriaceae</taxon>
        <taxon>Methylorubrum</taxon>
    </lineage>
</organism>